<evidence type="ECO:0000313" key="3">
    <source>
        <dbReference type="RefSeq" id="XP_052126315.1"/>
    </source>
</evidence>
<reference evidence="3" key="1">
    <citation type="submission" date="2025-08" db="UniProtKB">
        <authorList>
            <consortium name="RefSeq"/>
        </authorList>
    </citation>
    <scope>IDENTIFICATION</scope>
    <source>
        <tissue evidence="3">Whole organism</tissue>
    </source>
</reference>
<dbReference type="GeneID" id="127749997"/>
<protein>
    <submittedName>
        <fullName evidence="3">Uncharacterized protein LOC127749997 isoform X1</fullName>
    </submittedName>
</protein>
<keyword evidence="1" id="KW-1133">Transmembrane helix</keyword>
<keyword evidence="1" id="KW-0812">Transmembrane</keyword>
<proteinExistence type="predicted"/>
<accession>A0A9C6U2K9</accession>
<feature type="transmembrane region" description="Helical" evidence="1">
    <location>
        <begin position="65"/>
        <end position="82"/>
    </location>
</feature>
<evidence type="ECO:0000256" key="1">
    <source>
        <dbReference type="SAM" id="Phobius"/>
    </source>
</evidence>
<organism evidence="2 3">
    <name type="scientific">Frankliniella occidentalis</name>
    <name type="common">Western flower thrips</name>
    <name type="synonym">Euthrips occidentalis</name>
    <dbReference type="NCBI Taxonomy" id="133901"/>
    <lineage>
        <taxon>Eukaryota</taxon>
        <taxon>Metazoa</taxon>
        <taxon>Ecdysozoa</taxon>
        <taxon>Arthropoda</taxon>
        <taxon>Hexapoda</taxon>
        <taxon>Insecta</taxon>
        <taxon>Pterygota</taxon>
        <taxon>Neoptera</taxon>
        <taxon>Paraneoptera</taxon>
        <taxon>Thysanoptera</taxon>
        <taxon>Terebrantia</taxon>
        <taxon>Thripoidea</taxon>
        <taxon>Thripidae</taxon>
        <taxon>Frankliniella</taxon>
    </lineage>
</organism>
<dbReference type="AlphaFoldDB" id="A0A9C6U2K9"/>
<dbReference type="Proteomes" id="UP000504606">
    <property type="component" value="Unplaced"/>
</dbReference>
<feature type="transmembrane region" description="Helical" evidence="1">
    <location>
        <begin position="207"/>
        <end position="233"/>
    </location>
</feature>
<dbReference type="KEGG" id="foc:127749997"/>
<name>A0A9C6U2K9_FRAOC</name>
<gene>
    <name evidence="3" type="primary">LOC127749997</name>
</gene>
<evidence type="ECO:0000313" key="2">
    <source>
        <dbReference type="Proteomes" id="UP000504606"/>
    </source>
</evidence>
<feature type="transmembrane region" description="Helical" evidence="1">
    <location>
        <begin position="152"/>
        <end position="175"/>
    </location>
</feature>
<feature type="transmembrane region" description="Helical" evidence="1">
    <location>
        <begin position="88"/>
        <end position="107"/>
    </location>
</feature>
<dbReference type="RefSeq" id="XP_052126315.1">
    <property type="nucleotide sequence ID" value="XM_052270355.1"/>
</dbReference>
<dbReference type="OrthoDB" id="8221737at2759"/>
<keyword evidence="2" id="KW-1185">Reference proteome</keyword>
<keyword evidence="1" id="KW-0472">Membrane</keyword>
<sequence length="397" mass="43481">MVPNLSRMMRTVIAPCKSSAWPVMVESSLKKSRSLALLLSEWHHDVTDRSSLSRKLLNQLRGSKFAVSASLALVSVVTFDFFKTANTSSLTIIFGAYSSIFAELLLWKRWKHLGMCLSTLSDIVGAVEDNVNPDLWALGRNRARAHRLRRSLYLAFGWLTVVSILRMDVLVPPVWARSMAGNLARASGLDEDVCFSLVHVTKTVLDVVGSLCCLTAFYTFVPCVLLMYSACAFAHKAVGERLMGSGSVVQAVELQNAVLKITIAIDSVITDLLPHVLVATVFMPLITTSQMVVSGDFNPFDFVGGVPILSVFVPLFEAGDDLAASRLQVAELAGFGPWLERSPRQRGLVVGAMRCAAGVGGLPRFRGFGSINRHACLQALKSWFSFLQMLLNLRKID</sequence>